<evidence type="ECO:0000313" key="2">
    <source>
        <dbReference type="Proteomes" id="UP000183028"/>
    </source>
</evidence>
<dbReference type="Proteomes" id="UP000183028">
    <property type="component" value="Unassembled WGS sequence"/>
</dbReference>
<dbReference type="PANTHER" id="PTHR43657:SF1">
    <property type="entry name" value="ALTERED INHERITANCE OF MITOCHONDRIA PROTEIN 24, MITOCHONDRIAL"/>
    <property type="match status" value="1"/>
</dbReference>
<protein>
    <submittedName>
        <fullName evidence="1">TIGR00266 family protein</fullName>
    </submittedName>
</protein>
<dbReference type="Gene3D" id="3.60.160.10">
    <property type="entry name" value="Mitochondrial biogenesis AIM24"/>
    <property type="match status" value="1"/>
</dbReference>
<dbReference type="AlphaFoldDB" id="A0A1H6Q6F9"/>
<keyword evidence="2" id="KW-1185">Reference proteome</keyword>
<sequence length="233" mass="24534">MKYRINGDSDCPLAEVTLAKGEKIKIERGAMAYMSNVEIVGKMNANRKGLGGVLSAIGRSLTSGESMFITQAQGITDGSSIGIAPAIPGAICKLEVGTKQYRLNTGAFLASDDSVNYVMKSQNLGKAFFGGTGGLYVMETEGYGDILVNAFGALVELAVTPDTPLTVDNEHVVAWDANLDYNIEIASGTFGFTTGEGLVNTFHGNGKVLIQTRNLHSLAEALSPFLPDKSSGN</sequence>
<proteinExistence type="predicted"/>
<dbReference type="NCBIfam" id="TIGR00266">
    <property type="entry name" value="TIGR00266 family protein"/>
    <property type="match status" value="1"/>
</dbReference>
<name>A0A1H6Q6F9_9FIRM</name>
<reference evidence="2" key="1">
    <citation type="submission" date="2016-10" db="EMBL/GenBank/DDBJ databases">
        <authorList>
            <person name="Varghese N."/>
        </authorList>
    </citation>
    <scope>NUCLEOTIDE SEQUENCE [LARGE SCALE GENOMIC DNA]</scope>
    <source>
        <strain evidence="2">DSM 20406</strain>
    </source>
</reference>
<dbReference type="eggNOG" id="COG2013">
    <property type="taxonomic scope" value="Bacteria"/>
</dbReference>
<dbReference type="EMBL" id="FNYK01000002">
    <property type="protein sequence ID" value="SEI39373.1"/>
    <property type="molecule type" value="Genomic_DNA"/>
</dbReference>
<dbReference type="OrthoDB" id="9779518at2"/>
<dbReference type="InterPro" id="IPR036983">
    <property type="entry name" value="AIM24_sf"/>
</dbReference>
<gene>
    <name evidence="1" type="ORF">SAMN04487834_100249</name>
</gene>
<organism evidence="1 2">
    <name type="scientific">Sharpea azabuensis</name>
    <dbReference type="NCBI Taxonomy" id="322505"/>
    <lineage>
        <taxon>Bacteria</taxon>
        <taxon>Bacillati</taxon>
        <taxon>Bacillota</taxon>
        <taxon>Erysipelotrichia</taxon>
        <taxon>Erysipelotrichales</taxon>
        <taxon>Coprobacillaceae</taxon>
        <taxon>Sharpea</taxon>
    </lineage>
</organism>
<accession>A0A1H6Q6F9</accession>
<dbReference type="Pfam" id="PF01987">
    <property type="entry name" value="AIM24"/>
    <property type="match status" value="1"/>
</dbReference>
<dbReference type="PANTHER" id="PTHR43657">
    <property type="entry name" value="TRYPTOPHAN RNA-BINDING ATTENUATOR PROTEIN-LIKE PROTEIN"/>
    <property type="match status" value="1"/>
</dbReference>
<dbReference type="STRING" id="322505.SAMN04487836_1145"/>
<dbReference type="InterPro" id="IPR002838">
    <property type="entry name" value="AIM24"/>
</dbReference>
<dbReference type="InterPro" id="IPR016031">
    <property type="entry name" value="Trp_RNA-bd_attenuator-like_dom"/>
</dbReference>
<dbReference type="RefSeq" id="WP_074731120.1">
    <property type="nucleotide sequence ID" value="NZ_FNYK01000002.1"/>
</dbReference>
<evidence type="ECO:0000313" key="1">
    <source>
        <dbReference type="EMBL" id="SEI39373.1"/>
    </source>
</evidence>
<dbReference type="SUPFAM" id="SSF51219">
    <property type="entry name" value="TRAP-like"/>
    <property type="match status" value="1"/>
</dbReference>